<comment type="caution">
    <text evidence="2">The sequence shown here is derived from an EMBL/GenBank/DDBJ whole genome shotgun (WGS) entry which is preliminary data.</text>
</comment>
<feature type="transmembrane region" description="Helical" evidence="1">
    <location>
        <begin position="47"/>
        <end position="64"/>
    </location>
</feature>
<keyword evidence="1" id="KW-0472">Membrane</keyword>
<dbReference type="AlphaFoldDB" id="A0AAU9KDB6"/>
<sequence length="85" mass="10365">MHVYLWSIHISFEILCPFLHNYYQNMVPLTLCVSHQTMQKKKFQEMHSQYFLTLRVIVFANFYLKMDIWTFRVFMGSLNLRPEGL</sequence>
<evidence type="ECO:0000313" key="2">
    <source>
        <dbReference type="EMBL" id="CAG9333601.1"/>
    </source>
</evidence>
<keyword evidence="3" id="KW-1185">Reference proteome</keyword>
<keyword evidence="1" id="KW-1133">Transmembrane helix</keyword>
<keyword evidence="1" id="KW-0812">Transmembrane</keyword>
<name>A0AAU9KDB6_9CILI</name>
<evidence type="ECO:0000313" key="3">
    <source>
        <dbReference type="Proteomes" id="UP001162131"/>
    </source>
</evidence>
<dbReference type="Proteomes" id="UP001162131">
    <property type="component" value="Unassembled WGS sequence"/>
</dbReference>
<evidence type="ECO:0000256" key="1">
    <source>
        <dbReference type="SAM" id="Phobius"/>
    </source>
</evidence>
<protein>
    <submittedName>
        <fullName evidence="2">Uncharacterized protein</fullName>
    </submittedName>
</protein>
<gene>
    <name evidence="2" type="ORF">BSTOLATCC_MIC59418</name>
</gene>
<reference evidence="2" key="1">
    <citation type="submission" date="2021-09" db="EMBL/GenBank/DDBJ databases">
        <authorList>
            <consortium name="AG Swart"/>
            <person name="Singh M."/>
            <person name="Singh A."/>
            <person name="Seah K."/>
            <person name="Emmerich C."/>
        </authorList>
    </citation>
    <scope>NUCLEOTIDE SEQUENCE</scope>
    <source>
        <strain evidence="2">ATCC30299</strain>
    </source>
</reference>
<accession>A0AAU9KDB6</accession>
<proteinExistence type="predicted"/>
<organism evidence="2 3">
    <name type="scientific">Blepharisma stoltei</name>
    <dbReference type="NCBI Taxonomy" id="1481888"/>
    <lineage>
        <taxon>Eukaryota</taxon>
        <taxon>Sar</taxon>
        <taxon>Alveolata</taxon>
        <taxon>Ciliophora</taxon>
        <taxon>Postciliodesmatophora</taxon>
        <taxon>Heterotrichea</taxon>
        <taxon>Heterotrichida</taxon>
        <taxon>Blepharismidae</taxon>
        <taxon>Blepharisma</taxon>
    </lineage>
</organism>
<dbReference type="EMBL" id="CAJZBQ010000057">
    <property type="protein sequence ID" value="CAG9333601.1"/>
    <property type="molecule type" value="Genomic_DNA"/>
</dbReference>